<dbReference type="GO" id="GO:0005634">
    <property type="term" value="C:nucleus"/>
    <property type="evidence" value="ECO:0007669"/>
    <property type="project" value="UniProtKB-SubCell"/>
</dbReference>
<evidence type="ECO:0000256" key="1">
    <source>
        <dbReference type="ARBA" id="ARBA00034491"/>
    </source>
</evidence>
<keyword evidence="2 4" id="KW-0647">Proteasome</keyword>
<reference evidence="4 5" key="1">
    <citation type="journal article" date="2015" name="Genome Biol. Evol.">
        <title>Comparative Genomics of a Bacterivorous Green Alga Reveals Evolutionary Causalities and Consequences of Phago-Mixotrophic Mode of Nutrition.</title>
        <authorList>
            <person name="Burns J.A."/>
            <person name="Paasch A."/>
            <person name="Narechania A."/>
            <person name="Kim E."/>
        </authorList>
    </citation>
    <scope>NUCLEOTIDE SEQUENCE [LARGE SCALE GENOMIC DNA]</scope>
    <source>
        <strain evidence="4 5">PLY_AMNH</strain>
    </source>
</reference>
<protein>
    <recommendedName>
        <fullName evidence="2">26S proteasome complex subunit SEM1</fullName>
    </recommendedName>
</protein>
<dbReference type="PANTHER" id="PTHR16771:SF0">
    <property type="entry name" value="26S PROTEASOME COMPLEX SUBUNIT SEM1"/>
    <property type="match status" value="1"/>
</dbReference>
<evidence type="ECO:0000256" key="2">
    <source>
        <dbReference type="RuleBase" id="RU369057"/>
    </source>
</evidence>
<keyword evidence="2" id="KW-0539">Nucleus</keyword>
<dbReference type="Pfam" id="PF05160">
    <property type="entry name" value="DSS1_SEM1"/>
    <property type="match status" value="1"/>
</dbReference>
<dbReference type="GO" id="GO:0000724">
    <property type="term" value="P:double-strand break repair via homologous recombination"/>
    <property type="evidence" value="ECO:0007669"/>
    <property type="project" value="TreeGrafter"/>
</dbReference>
<keyword evidence="5" id="KW-1185">Reference proteome</keyword>
<comment type="function">
    <text evidence="2">Component of the 26S proteasome, a multiprotein complex involved in the ATP-dependent degradation of ubiquitinated proteins.</text>
</comment>
<dbReference type="EMBL" id="LGRX02010787">
    <property type="protein sequence ID" value="KAK3269722.1"/>
    <property type="molecule type" value="Genomic_DNA"/>
</dbReference>
<dbReference type="SMART" id="SM01385">
    <property type="entry name" value="DSS1_SEM1"/>
    <property type="match status" value="1"/>
</dbReference>
<dbReference type="AlphaFoldDB" id="A0AAE0G114"/>
<sequence>MDPKPVKEQELDALEEDDEFEEFASEEWGAGDEDQGEAPAWEDDWDDDDVIDDFSKQLRSELEKVAGGTVEA</sequence>
<dbReference type="GO" id="GO:0006406">
    <property type="term" value="P:mRNA export from nucleus"/>
    <property type="evidence" value="ECO:0007669"/>
    <property type="project" value="UniProtKB-UniRule"/>
</dbReference>
<feature type="region of interest" description="Disordered" evidence="3">
    <location>
        <begin position="1"/>
        <end position="46"/>
    </location>
</feature>
<accession>A0AAE0G114</accession>
<dbReference type="Proteomes" id="UP001190700">
    <property type="component" value="Unassembled WGS sequence"/>
</dbReference>
<evidence type="ECO:0000313" key="4">
    <source>
        <dbReference type="EMBL" id="KAK3269722.1"/>
    </source>
</evidence>
<comment type="caution">
    <text evidence="4">The sequence shown here is derived from an EMBL/GenBank/DDBJ whole genome shotgun (WGS) entry which is preliminary data.</text>
</comment>
<evidence type="ECO:0000256" key="3">
    <source>
        <dbReference type="SAM" id="MobiDB-lite"/>
    </source>
</evidence>
<comment type="subcellular location">
    <subcellularLocation>
        <location evidence="2">Nucleus</location>
    </subcellularLocation>
</comment>
<comment type="similarity">
    <text evidence="1 2">Belongs to the DSS1/SEM1 family.</text>
</comment>
<feature type="compositionally biased region" description="Basic and acidic residues" evidence="3">
    <location>
        <begin position="1"/>
        <end position="10"/>
    </location>
</feature>
<name>A0AAE0G114_9CHLO</name>
<dbReference type="GO" id="GO:0043248">
    <property type="term" value="P:proteasome assembly"/>
    <property type="evidence" value="ECO:0007669"/>
    <property type="project" value="UniProtKB-UniRule"/>
</dbReference>
<dbReference type="InterPro" id="IPR007834">
    <property type="entry name" value="DSS1_SEM1"/>
</dbReference>
<organism evidence="4 5">
    <name type="scientific">Cymbomonas tetramitiformis</name>
    <dbReference type="NCBI Taxonomy" id="36881"/>
    <lineage>
        <taxon>Eukaryota</taxon>
        <taxon>Viridiplantae</taxon>
        <taxon>Chlorophyta</taxon>
        <taxon>Pyramimonadophyceae</taxon>
        <taxon>Pyramimonadales</taxon>
        <taxon>Pyramimonadaceae</taxon>
        <taxon>Cymbomonas</taxon>
    </lineage>
</organism>
<dbReference type="PANTHER" id="PTHR16771">
    <property type="entry name" value="26 PROTEASOME COMPLEX SUBUNIT DSS1"/>
    <property type="match status" value="1"/>
</dbReference>
<proteinExistence type="inferred from homology"/>
<evidence type="ECO:0000313" key="5">
    <source>
        <dbReference type="Proteomes" id="UP001190700"/>
    </source>
</evidence>
<dbReference type="GO" id="GO:0008541">
    <property type="term" value="C:proteasome regulatory particle, lid subcomplex"/>
    <property type="evidence" value="ECO:0007669"/>
    <property type="project" value="UniProtKB-UniRule"/>
</dbReference>
<gene>
    <name evidence="4" type="ORF">CYMTET_21851</name>
</gene>
<feature type="compositionally biased region" description="Acidic residues" evidence="3">
    <location>
        <begin position="11"/>
        <end position="46"/>
    </location>
</feature>